<reference evidence="1 2" key="1">
    <citation type="submission" date="2019-08" db="EMBL/GenBank/DDBJ databases">
        <title>Complete genome sequence of Candidatus Uab amorphum.</title>
        <authorList>
            <person name="Shiratori T."/>
            <person name="Suzuki S."/>
            <person name="Kakizawa Y."/>
            <person name="Ishida K."/>
        </authorList>
    </citation>
    <scope>NUCLEOTIDE SEQUENCE [LARGE SCALE GENOMIC DNA]</scope>
    <source>
        <strain evidence="1 2">SRT547</strain>
    </source>
</reference>
<dbReference type="PANTHER" id="PTHR36932:SF1">
    <property type="entry name" value="CAPSULAR POLYSACCHARIDE BIOSYNTHESIS PROTEIN"/>
    <property type="match status" value="1"/>
</dbReference>
<dbReference type="InterPro" id="IPR053158">
    <property type="entry name" value="CapK_Type1_Caps_Biosynth"/>
</dbReference>
<sequence length="458" mass="52427">MLKILTLAKSLKRSTQQQMSARKKYQERRFLKLLCEARKIPFWEKRLRDCHCVDDLHKVPPLTKKELMANFDEILAYCDVSKEGIMDFFTKAKSAELTESNHFAFRTSGTSGLITCLVIDEQDAERMVASSIAFGTVPSSVKTMLRAFSGKKMRIASIILESGHFPGTFYSHLMRRFVRVMNLVAHSEIVDIGQPIDEIINKLNTLRPEVWVSYPSMLRVLARQAYLGNLRVNPKHIICTSEPFDVHTQSIARQQFANVALHNVYGAGECPFIASSCRKEQLHLRPEVSILENVDENNVRVPDGAGGHHVLVTNLNNYAFPIIRFCLDDRITISKKKCGCGDQAPIIENIDGRTDDIFWLRPESQQIPIHPCAFEPPLINDHRVEEYQIIHDDDNHILIRIATKEEIVTDIKTALHQHLTKLDLHETLQVDFEFCDEIPRQVSGKFRRFVSKVPQDKV</sequence>
<protein>
    <submittedName>
        <fullName evidence="1">Coenzyme F390 synthetase</fullName>
    </submittedName>
</protein>
<dbReference type="Gene3D" id="3.40.50.12780">
    <property type="entry name" value="N-terminal domain of ligase-like"/>
    <property type="match status" value="1"/>
</dbReference>
<name>A0A5S9F2I5_UABAM</name>
<dbReference type="EMBL" id="AP019860">
    <property type="protein sequence ID" value="BBM83705.1"/>
    <property type="molecule type" value="Genomic_DNA"/>
</dbReference>
<organism evidence="1 2">
    <name type="scientific">Uabimicrobium amorphum</name>
    <dbReference type="NCBI Taxonomy" id="2596890"/>
    <lineage>
        <taxon>Bacteria</taxon>
        <taxon>Pseudomonadati</taxon>
        <taxon>Planctomycetota</taxon>
        <taxon>Candidatus Uabimicrobiia</taxon>
        <taxon>Candidatus Uabimicrobiales</taxon>
        <taxon>Candidatus Uabimicrobiaceae</taxon>
        <taxon>Candidatus Uabimicrobium</taxon>
    </lineage>
</organism>
<dbReference type="KEGG" id="uam:UABAM_02058"/>
<dbReference type="PANTHER" id="PTHR36932">
    <property type="entry name" value="CAPSULAR POLYSACCHARIDE BIOSYNTHESIS PROTEIN"/>
    <property type="match status" value="1"/>
</dbReference>
<accession>A0A5S9F2I5</accession>
<dbReference type="InterPro" id="IPR042099">
    <property type="entry name" value="ANL_N_sf"/>
</dbReference>
<dbReference type="Proteomes" id="UP000326354">
    <property type="component" value="Chromosome"/>
</dbReference>
<evidence type="ECO:0000313" key="2">
    <source>
        <dbReference type="Proteomes" id="UP000326354"/>
    </source>
</evidence>
<keyword evidence="2" id="KW-1185">Reference proteome</keyword>
<evidence type="ECO:0000313" key="1">
    <source>
        <dbReference type="EMBL" id="BBM83705.1"/>
    </source>
</evidence>
<gene>
    <name evidence="1" type="ORF">UABAM_02058</name>
</gene>
<dbReference type="OrthoDB" id="580775at2"/>
<dbReference type="SUPFAM" id="SSF56801">
    <property type="entry name" value="Acetyl-CoA synthetase-like"/>
    <property type="match status" value="1"/>
</dbReference>
<dbReference type="RefSeq" id="WP_151967895.1">
    <property type="nucleotide sequence ID" value="NZ_AP019860.1"/>
</dbReference>
<dbReference type="AlphaFoldDB" id="A0A5S9F2I5"/>
<proteinExistence type="predicted"/>